<organism evidence="3 4">
    <name type="scientific">Cupriavidus oxalaticus</name>
    <dbReference type="NCBI Taxonomy" id="96344"/>
    <lineage>
        <taxon>Bacteria</taxon>
        <taxon>Pseudomonadati</taxon>
        <taxon>Pseudomonadota</taxon>
        <taxon>Betaproteobacteria</taxon>
        <taxon>Burkholderiales</taxon>
        <taxon>Burkholderiaceae</taxon>
        <taxon>Cupriavidus</taxon>
    </lineage>
</organism>
<dbReference type="AlphaFoldDB" id="A0A5P3VKD4"/>
<dbReference type="InterPro" id="IPR012495">
    <property type="entry name" value="TadE-like_dom"/>
</dbReference>
<gene>
    <name evidence="3" type="ORF">D2917_16050</name>
</gene>
<reference evidence="3 4" key="1">
    <citation type="submission" date="2018-09" db="EMBL/GenBank/DDBJ databases">
        <title>Complete genome sequence of Cupriavidus oxalaticus T2, a bacterium capable of phenol tolerance and degradation.</title>
        <authorList>
            <person name="Yan J."/>
        </authorList>
    </citation>
    <scope>NUCLEOTIDE SEQUENCE [LARGE SCALE GENOMIC DNA]</scope>
    <source>
        <strain evidence="3 4">T2</strain>
    </source>
</reference>
<evidence type="ECO:0000313" key="3">
    <source>
        <dbReference type="EMBL" id="QEZ45832.1"/>
    </source>
</evidence>
<evidence type="ECO:0000259" key="2">
    <source>
        <dbReference type="Pfam" id="PF07811"/>
    </source>
</evidence>
<proteinExistence type="predicted"/>
<evidence type="ECO:0000256" key="1">
    <source>
        <dbReference type="SAM" id="Phobius"/>
    </source>
</evidence>
<feature type="domain" description="TadE-like" evidence="2">
    <location>
        <begin position="15"/>
        <end position="57"/>
    </location>
</feature>
<name>A0A5P3VKD4_9BURK</name>
<dbReference type="EMBL" id="CP032519">
    <property type="protein sequence ID" value="QEZ45832.1"/>
    <property type="molecule type" value="Genomic_DNA"/>
</dbReference>
<dbReference type="Pfam" id="PF07811">
    <property type="entry name" value="TadE"/>
    <property type="match status" value="1"/>
</dbReference>
<sequence length="155" mass="16719">MKAGIGFRTHRCQRGVAAVEFALVAGIFFTLLIGIVEFSRVLFYWNTAGEATRLGARLAAVCDYKAPGIYKQMRQMMPLLSDANIDISYEPSSPTQCDPDAATARKTCESVTVRVVDVNVATVIPIVPISLTMPPFTTTLPRESMNSATGGPVCS</sequence>
<keyword evidence="1" id="KW-0472">Membrane</keyword>
<keyword evidence="1" id="KW-0812">Transmembrane</keyword>
<dbReference type="Proteomes" id="UP000325743">
    <property type="component" value="Chromosome 2"/>
</dbReference>
<protein>
    <submittedName>
        <fullName evidence="3">Pilus assembly protein</fullName>
    </submittedName>
</protein>
<dbReference type="RefSeq" id="WP_151071271.1">
    <property type="nucleotide sequence ID" value="NZ_CP032519.1"/>
</dbReference>
<accession>A0A5P3VKD4</accession>
<feature type="transmembrane region" description="Helical" evidence="1">
    <location>
        <begin position="21"/>
        <end position="45"/>
    </location>
</feature>
<keyword evidence="1" id="KW-1133">Transmembrane helix</keyword>
<evidence type="ECO:0000313" key="4">
    <source>
        <dbReference type="Proteomes" id="UP000325743"/>
    </source>
</evidence>